<dbReference type="Gene3D" id="1.10.220.20">
    <property type="match status" value="1"/>
</dbReference>
<keyword evidence="1" id="KW-0175">Coiled coil</keyword>
<dbReference type="InterPro" id="IPR011993">
    <property type="entry name" value="PH-like_dom_sf"/>
</dbReference>
<feature type="coiled-coil region" evidence="1">
    <location>
        <begin position="19"/>
        <end position="53"/>
    </location>
</feature>
<comment type="caution">
    <text evidence="4">The sequence shown here is derived from an EMBL/GenBank/DDBJ whole genome shotgun (WGS) entry which is preliminary data.</text>
</comment>
<keyword evidence="5" id="KW-1185">Reference proteome</keyword>
<feature type="domain" description="SEC7" evidence="3">
    <location>
        <begin position="53"/>
        <end position="240"/>
    </location>
</feature>
<evidence type="ECO:0000313" key="5">
    <source>
        <dbReference type="Proteomes" id="UP001152747"/>
    </source>
</evidence>
<name>A0A9P1IKX6_9PELO</name>
<dbReference type="PROSITE" id="PS50003">
    <property type="entry name" value="PH_DOMAIN"/>
    <property type="match status" value="1"/>
</dbReference>
<dbReference type="GO" id="GO:0005085">
    <property type="term" value="F:guanyl-nucleotide exchange factor activity"/>
    <property type="evidence" value="ECO:0007669"/>
    <property type="project" value="InterPro"/>
</dbReference>
<proteinExistence type="predicted"/>
<protein>
    <submittedName>
        <fullName evidence="4">Uncharacterized protein</fullName>
    </submittedName>
</protein>
<dbReference type="SUPFAM" id="SSF50729">
    <property type="entry name" value="PH domain-like"/>
    <property type="match status" value="1"/>
</dbReference>
<evidence type="ECO:0000259" key="2">
    <source>
        <dbReference type="PROSITE" id="PS50003"/>
    </source>
</evidence>
<feature type="domain" description="PH" evidence="2">
    <location>
        <begin position="258"/>
        <end position="377"/>
    </location>
</feature>
<dbReference type="InterPro" id="IPR035999">
    <property type="entry name" value="Sec7_dom_sf"/>
</dbReference>
<dbReference type="Proteomes" id="UP001152747">
    <property type="component" value="Unassembled WGS sequence"/>
</dbReference>
<dbReference type="InterPro" id="IPR000904">
    <property type="entry name" value="Sec7_dom"/>
</dbReference>
<organism evidence="4 5">
    <name type="scientific">Caenorhabditis angaria</name>
    <dbReference type="NCBI Taxonomy" id="860376"/>
    <lineage>
        <taxon>Eukaryota</taxon>
        <taxon>Metazoa</taxon>
        <taxon>Ecdysozoa</taxon>
        <taxon>Nematoda</taxon>
        <taxon>Chromadorea</taxon>
        <taxon>Rhabditida</taxon>
        <taxon>Rhabditina</taxon>
        <taxon>Rhabditomorpha</taxon>
        <taxon>Rhabditoidea</taxon>
        <taxon>Rhabditidae</taxon>
        <taxon>Peloderinae</taxon>
        <taxon>Caenorhabditis</taxon>
    </lineage>
</organism>
<dbReference type="CDD" id="cd00171">
    <property type="entry name" value="Sec7"/>
    <property type="match status" value="1"/>
</dbReference>
<accession>A0A9P1IKX6</accession>
<evidence type="ECO:0000256" key="1">
    <source>
        <dbReference type="SAM" id="Coils"/>
    </source>
</evidence>
<dbReference type="Pfam" id="PF00169">
    <property type="entry name" value="PH"/>
    <property type="match status" value="1"/>
</dbReference>
<dbReference type="AlphaFoldDB" id="A0A9P1IKX6"/>
<dbReference type="EMBL" id="CANHGI010000003">
    <property type="protein sequence ID" value="CAI5446308.1"/>
    <property type="molecule type" value="Genomic_DNA"/>
</dbReference>
<dbReference type="OrthoDB" id="430364at2759"/>
<dbReference type="Gene3D" id="1.10.1000.11">
    <property type="entry name" value="Arf Nucleotide-binding Site Opener,domain 2"/>
    <property type="match status" value="1"/>
</dbReference>
<dbReference type="SUPFAM" id="SSF48425">
    <property type="entry name" value="Sec7 domain"/>
    <property type="match status" value="1"/>
</dbReference>
<reference evidence="4" key="1">
    <citation type="submission" date="2022-11" db="EMBL/GenBank/DDBJ databases">
        <authorList>
            <person name="Kikuchi T."/>
        </authorList>
    </citation>
    <scope>NUCLEOTIDE SEQUENCE</scope>
    <source>
        <strain evidence="4">PS1010</strain>
    </source>
</reference>
<dbReference type="SMART" id="SM00233">
    <property type="entry name" value="PH"/>
    <property type="match status" value="1"/>
</dbReference>
<dbReference type="PANTHER" id="PTHR10663:SF402">
    <property type="entry name" value="MIP16918P"/>
    <property type="match status" value="1"/>
</dbReference>
<dbReference type="Gene3D" id="2.30.29.30">
    <property type="entry name" value="Pleckstrin-homology domain (PH domain)/Phosphotyrosine-binding domain (PTB)"/>
    <property type="match status" value="1"/>
</dbReference>
<evidence type="ECO:0000313" key="4">
    <source>
        <dbReference type="EMBL" id="CAI5446308.1"/>
    </source>
</evidence>
<dbReference type="InterPro" id="IPR023394">
    <property type="entry name" value="Sec7_C_sf"/>
</dbReference>
<gene>
    <name evidence="4" type="ORF">CAMP_LOCUS8945</name>
</gene>
<evidence type="ECO:0000259" key="3">
    <source>
        <dbReference type="PROSITE" id="PS50190"/>
    </source>
</evidence>
<dbReference type="PROSITE" id="PS50190">
    <property type="entry name" value="SEC7"/>
    <property type="match status" value="1"/>
</dbReference>
<sequence>MGTPFGETETMTEEDKANLPRVRKRKMQLLEEIEQIQNEVKEVEAELESLYYVDEGSKSRQKLMSTGRKKFNQDPFKGLDYLAERRLVAKEPKIVAQWMFKGEGLSKASIGDVLGSNDVFSLEVLDEFVKCHDFTEMFIVDALRTFLWSFRLPGESQKIDRIMEKFSNQYVQKNPKYFKNADTCYTISYSCVMLNTLLHNPNVKDRPTFERYLQMNKEGLESDSVSIQTLQTIFDVIKSSEFKMPQDDTGSISDILLHAEREGWLYKQSSNQFISGPLSWKKRWFVLSETCLYYFENTSDKEPKGIIPLQNVGIRKVEQNNRPNMFEIYSLSDERIKACKTEQDGRMVEGRHSVYRMCAVNAEDLRSWINAISNAIPNNLPRPKSTH</sequence>
<dbReference type="PANTHER" id="PTHR10663">
    <property type="entry name" value="GUANYL-NUCLEOTIDE EXCHANGE FACTOR"/>
    <property type="match status" value="1"/>
</dbReference>
<dbReference type="InterPro" id="IPR001849">
    <property type="entry name" value="PH_domain"/>
</dbReference>
<dbReference type="GO" id="GO:0032012">
    <property type="term" value="P:regulation of ARF protein signal transduction"/>
    <property type="evidence" value="ECO:0007669"/>
    <property type="project" value="InterPro"/>
</dbReference>
<dbReference type="FunFam" id="1.10.1000.11:FF:000002">
    <property type="entry name" value="Cytohesin 1"/>
    <property type="match status" value="1"/>
</dbReference>
<dbReference type="SMART" id="SM00222">
    <property type="entry name" value="Sec7"/>
    <property type="match status" value="1"/>
</dbReference>
<dbReference type="Pfam" id="PF01369">
    <property type="entry name" value="Sec7"/>
    <property type="match status" value="1"/>
</dbReference>